<reference evidence="4 5" key="1">
    <citation type="submission" date="2018-06" db="EMBL/GenBank/DDBJ databases">
        <title>Genomic Encyclopedia of Type Strains, Phase IV (KMG-IV): sequencing the most valuable type-strain genomes for metagenomic binning, comparative biology and taxonomic classification.</title>
        <authorList>
            <person name="Goeker M."/>
        </authorList>
    </citation>
    <scope>NUCLEOTIDE SEQUENCE [LARGE SCALE GENOMIC DNA]</scope>
    <source>
        <strain evidence="4 5">DSM 26720</strain>
    </source>
</reference>
<dbReference type="InterPro" id="IPR029787">
    <property type="entry name" value="Nucleotide_cyclase"/>
</dbReference>
<evidence type="ECO:0000256" key="1">
    <source>
        <dbReference type="ARBA" id="ARBA00012528"/>
    </source>
</evidence>
<sequence>MMFPPLTYIFIQHNKLKEAYEDLETAHSELQARSRMDHMTGLLNREALFEAMKVSRSRINTGMVLVVDADHFKSINDTYGHGTGDRALKLIAFALQNVTRKGDLVGRIGGEEFCVFLPSASLEVGNHVAERIRAEVENTPFYATDNKIYPLTISVGVAVAAKHETNSQVLSRADRHLYMAKQRGRNCVVSDKEWDDVPDTTIVSINDGRSSAHY</sequence>
<name>A0A364JU10_9HYPH</name>
<accession>A0A364JU10</accession>
<dbReference type="Gene3D" id="3.30.70.270">
    <property type="match status" value="1"/>
</dbReference>
<dbReference type="PROSITE" id="PS50887">
    <property type="entry name" value="GGDEF"/>
    <property type="match status" value="1"/>
</dbReference>
<dbReference type="SMART" id="SM00267">
    <property type="entry name" value="GGDEF"/>
    <property type="match status" value="1"/>
</dbReference>
<dbReference type="InterPro" id="IPR050469">
    <property type="entry name" value="Diguanylate_Cyclase"/>
</dbReference>
<organism evidence="4 5">
    <name type="scientific">Falsochrobactrum ovis</name>
    <dbReference type="NCBI Taxonomy" id="1293442"/>
    <lineage>
        <taxon>Bacteria</taxon>
        <taxon>Pseudomonadati</taxon>
        <taxon>Pseudomonadota</taxon>
        <taxon>Alphaproteobacteria</taxon>
        <taxon>Hyphomicrobiales</taxon>
        <taxon>Brucellaceae</taxon>
        <taxon>Falsochrobactrum</taxon>
    </lineage>
</organism>
<dbReference type="InterPro" id="IPR000160">
    <property type="entry name" value="GGDEF_dom"/>
</dbReference>
<feature type="domain" description="GGDEF" evidence="3">
    <location>
        <begin position="60"/>
        <end position="193"/>
    </location>
</feature>
<keyword evidence="5" id="KW-1185">Reference proteome</keyword>
<dbReference type="AlphaFoldDB" id="A0A364JU10"/>
<dbReference type="EC" id="2.7.7.65" evidence="1"/>
<dbReference type="Proteomes" id="UP000249453">
    <property type="component" value="Unassembled WGS sequence"/>
</dbReference>
<comment type="caution">
    <text evidence="4">The sequence shown here is derived from an EMBL/GenBank/DDBJ whole genome shotgun (WGS) entry which is preliminary data.</text>
</comment>
<dbReference type="OrthoDB" id="9812260at2"/>
<comment type="catalytic activity">
    <reaction evidence="2">
        <text>2 GTP = 3',3'-c-di-GMP + 2 diphosphate</text>
        <dbReference type="Rhea" id="RHEA:24898"/>
        <dbReference type="ChEBI" id="CHEBI:33019"/>
        <dbReference type="ChEBI" id="CHEBI:37565"/>
        <dbReference type="ChEBI" id="CHEBI:58805"/>
        <dbReference type="EC" id="2.7.7.65"/>
    </reaction>
</comment>
<proteinExistence type="predicted"/>
<dbReference type="PANTHER" id="PTHR45138">
    <property type="entry name" value="REGULATORY COMPONENTS OF SENSORY TRANSDUCTION SYSTEM"/>
    <property type="match status" value="1"/>
</dbReference>
<gene>
    <name evidence="4" type="ORF">C7374_10920</name>
</gene>
<dbReference type="NCBIfam" id="TIGR00254">
    <property type="entry name" value="GGDEF"/>
    <property type="match status" value="1"/>
</dbReference>
<evidence type="ECO:0000259" key="3">
    <source>
        <dbReference type="PROSITE" id="PS50887"/>
    </source>
</evidence>
<evidence type="ECO:0000313" key="4">
    <source>
        <dbReference type="EMBL" id="RAK27546.1"/>
    </source>
</evidence>
<dbReference type="FunFam" id="3.30.70.270:FF:000001">
    <property type="entry name" value="Diguanylate cyclase domain protein"/>
    <property type="match status" value="1"/>
</dbReference>
<dbReference type="InterPro" id="IPR043128">
    <property type="entry name" value="Rev_trsase/Diguanyl_cyclase"/>
</dbReference>
<dbReference type="SUPFAM" id="SSF55073">
    <property type="entry name" value="Nucleotide cyclase"/>
    <property type="match status" value="1"/>
</dbReference>
<evidence type="ECO:0000256" key="2">
    <source>
        <dbReference type="ARBA" id="ARBA00034247"/>
    </source>
</evidence>
<protein>
    <recommendedName>
        <fullName evidence="1">diguanylate cyclase</fullName>
        <ecNumber evidence="1">2.7.7.65</ecNumber>
    </recommendedName>
</protein>
<dbReference type="GO" id="GO:0052621">
    <property type="term" value="F:diguanylate cyclase activity"/>
    <property type="evidence" value="ECO:0007669"/>
    <property type="project" value="UniProtKB-EC"/>
</dbReference>
<dbReference type="Pfam" id="PF00990">
    <property type="entry name" value="GGDEF"/>
    <property type="match status" value="1"/>
</dbReference>
<evidence type="ECO:0000313" key="5">
    <source>
        <dbReference type="Proteomes" id="UP000249453"/>
    </source>
</evidence>
<dbReference type="EMBL" id="QLMK01000009">
    <property type="protein sequence ID" value="RAK27546.1"/>
    <property type="molecule type" value="Genomic_DNA"/>
</dbReference>
<dbReference type="PANTHER" id="PTHR45138:SF9">
    <property type="entry name" value="DIGUANYLATE CYCLASE DGCM-RELATED"/>
    <property type="match status" value="1"/>
</dbReference>
<dbReference type="CDD" id="cd01949">
    <property type="entry name" value="GGDEF"/>
    <property type="match status" value="1"/>
</dbReference>